<dbReference type="Proteomes" id="UP000078090">
    <property type="component" value="Unassembled WGS sequence"/>
</dbReference>
<feature type="transmembrane region" description="Helical" evidence="9">
    <location>
        <begin position="350"/>
        <end position="374"/>
    </location>
</feature>
<dbReference type="InterPro" id="IPR018456">
    <property type="entry name" value="PTR2_symporter_CS"/>
</dbReference>
<feature type="transmembrane region" description="Helical" evidence="9">
    <location>
        <begin position="324"/>
        <end position="344"/>
    </location>
</feature>
<keyword evidence="4 8" id="KW-0812">Transmembrane</keyword>
<dbReference type="InterPro" id="IPR050171">
    <property type="entry name" value="MFS_Transporters"/>
</dbReference>
<keyword evidence="3" id="KW-1003">Cell membrane</keyword>
<evidence type="ECO:0000256" key="6">
    <source>
        <dbReference type="ARBA" id="ARBA00022989"/>
    </source>
</evidence>
<keyword evidence="2 8" id="KW-0813">Transport</keyword>
<dbReference type="PROSITE" id="PS01023">
    <property type="entry name" value="PTR2_2"/>
    <property type="match status" value="1"/>
</dbReference>
<comment type="similarity">
    <text evidence="8">Belongs to the major facilitator superfamily. Proton-dependent oligopeptide transporter (POT/PTR) (TC 2.A.17) family.</text>
</comment>
<keyword evidence="6 9" id="KW-1133">Transmembrane helix</keyword>
<dbReference type="NCBIfam" id="TIGR00924">
    <property type="entry name" value="yjdL_sub1_fam"/>
    <property type="match status" value="2"/>
</dbReference>
<feature type="transmembrane region" description="Helical" evidence="9">
    <location>
        <begin position="6"/>
        <end position="22"/>
    </location>
</feature>
<evidence type="ECO:0000256" key="1">
    <source>
        <dbReference type="ARBA" id="ARBA00004651"/>
    </source>
</evidence>
<dbReference type="Pfam" id="PF00854">
    <property type="entry name" value="PTR2"/>
    <property type="match status" value="2"/>
</dbReference>
<evidence type="ECO:0000313" key="10">
    <source>
        <dbReference type="EMBL" id="OAI01256.1"/>
    </source>
</evidence>
<dbReference type="GO" id="GO:0006857">
    <property type="term" value="P:oligopeptide transport"/>
    <property type="evidence" value="ECO:0007669"/>
    <property type="project" value="InterPro"/>
</dbReference>
<dbReference type="InterPro" id="IPR036259">
    <property type="entry name" value="MFS_trans_sf"/>
</dbReference>
<feature type="transmembrane region" description="Helical" evidence="9">
    <location>
        <begin position="162"/>
        <end position="181"/>
    </location>
</feature>
<reference evidence="10 11" key="1">
    <citation type="submission" date="2016-03" db="EMBL/GenBank/DDBJ databases">
        <authorList>
            <person name="Ploux O."/>
        </authorList>
    </citation>
    <scope>NUCLEOTIDE SEQUENCE [LARGE SCALE GENOMIC DNA]</scope>
    <source>
        <strain evidence="10 11">R-45363</strain>
    </source>
</reference>
<organism evidence="10 11">
    <name type="scientific">Methylomonas methanica</name>
    <dbReference type="NCBI Taxonomy" id="421"/>
    <lineage>
        <taxon>Bacteria</taxon>
        <taxon>Pseudomonadati</taxon>
        <taxon>Pseudomonadota</taxon>
        <taxon>Gammaproteobacteria</taxon>
        <taxon>Methylococcales</taxon>
        <taxon>Methylococcaceae</taxon>
        <taxon>Methylomonas</taxon>
    </lineage>
</organism>
<evidence type="ECO:0000256" key="4">
    <source>
        <dbReference type="ARBA" id="ARBA00022692"/>
    </source>
</evidence>
<evidence type="ECO:0000256" key="3">
    <source>
        <dbReference type="ARBA" id="ARBA00022475"/>
    </source>
</evidence>
<feature type="transmembrane region" description="Helical" evidence="9">
    <location>
        <begin position="78"/>
        <end position="96"/>
    </location>
</feature>
<dbReference type="GO" id="GO:0005886">
    <property type="term" value="C:plasma membrane"/>
    <property type="evidence" value="ECO:0007669"/>
    <property type="project" value="UniProtKB-SubCell"/>
</dbReference>
<gene>
    <name evidence="10" type="ORF">A1332_17975</name>
</gene>
<evidence type="ECO:0000256" key="7">
    <source>
        <dbReference type="ARBA" id="ARBA00023136"/>
    </source>
</evidence>
<feature type="transmembrane region" description="Helical" evidence="9">
    <location>
        <begin position="386"/>
        <end position="407"/>
    </location>
</feature>
<dbReference type="Gene3D" id="1.20.1250.20">
    <property type="entry name" value="MFS general substrate transporter like domains"/>
    <property type="match status" value="2"/>
</dbReference>
<dbReference type="AlphaFoldDB" id="A0A177M6A5"/>
<feature type="transmembrane region" description="Helical" evidence="9">
    <location>
        <begin position="116"/>
        <end position="141"/>
    </location>
</feature>
<evidence type="ECO:0000256" key="2">
    <source>
        <dbReference type="ARBA" id="ARBA00022448"/>
    </source>
</evidence>
<name>A0A177M6A5_METMH</name>
<evidence type="ECO:0000256" key="8">
    <source>
        <dbReference type="RuleBase" id="RU003755"/>
    </source>
</evidence>
<dbReference type="InterPro" id="IPR005279">
    <property type="entry name" value="Dipep/tripep_permease"/>
</dbReference>
<dbReference type="OrthoDB" id="9772725at2"/>
<accession>A0A177M6A5</accession>
<comment type="caution">
    <text evidence="10">The sequence shown here is derived from an EMBL/GenBank/DDBJ whole genome shotgun (WGS) entry which is preliminary data.</text>
</comment>
<feature type="transmembrane region" description="Helical" evidence="9">
    <location>
        <begin position="193"/>
        <end position="211"/>
    </location>
</feature>
<dbReference type="RefSeq" id="WP_064009575.1">
    <property type="nucleotide sequence ID" value="NZ_LUUG01000092.1"/>
</dbReference>
<keyword evidence="5" id="KW-0571">Peptide transport</keyword>
<dbReference type="InterPro" id="IPR000109">
    <property type="entry name" value="POT_fam"/>
</dbReference>
<dbReference type="GO" id="GO:1904680">
    <property type="term" value="F:peptide transmembrane transporter activity"/>
    <property type="evidence" value="ECO:0007669"/>
    <property type="project" value="InterPro"/>
</dbReference>
<keyword evidence="5" id="KW-0653">Protein transport</keyword>
<sequence>MNQQNLFGHPTGLFVLFFTEMWERFSYYGMRALLVLYMTQHLIHSAQTHTTVFGFATLQTGLEGLFGPLSTQALASQIYGLYTGLVYFTPLFGGILADRVLGPRKCVILGSALMAIGHFLMASEAFFLLALLFLILGNGCFKPNISTQVGSLYQPGDPRRDGAFTIFYMGINLGAFFSPLICGTLGQRYGWHYGFGAAGMGMLLGLLVYLLGQKYLGGKQFVERQEHLLVPAPLTLKEWQALGGLMALAVLNILFWAVYEQQGNTLQLFAEHNTDWHILGWEMPSTWFQSLNPAFIFLLVPLIDRVSRYRAGQGRQSSSVGKMAFGSILLGASFLVLIFAISGVQSTEKISFLWLALCTLIYTLGELYLSPVGLSLVSKVSPPRLVGMLMGMWFLSTFFGNYLSGYIGSFYEQMPKQDFFLLLAAMGAVTGLAILAFNPLLKKAVGAD</sequence>
<dbReference type="PANTHER" id="PTHR23517:SF15">
    <property type="entry name" value="PROTON-DEPENDENT OLIGOPEPTIDE FAMILY TRANSPORT PROTEIN"/>
    <property type="match status" value="1"/>
</dbReference>
<keyword evidence="7 9" id="KW-0472">Membrane</keyword>
<evidence type="ECO:0000313" key="11">
    <source>
        <dbReference type="Proteomes" id="UP000078090"/>
    </source>
</evidence>
<proteinExistence type="inferred from homology"/>
<dbReference type="EMBL" id="LUUG01000092">
    <property type="protein sequence ID" value="OAI01256.1"/>
    <property type="molecule type" value="Genomic_DNA"/>
</dbReference>
<feature type="transmembrane region" description="Helical" evidence="9">
    <location>
        <begin position="419"/>
        <end position="441"/>
    </location>
</feature>
<dbReference type="CDD" id="cd17346">
    <property type="entry name" value="MFS_DtpA_like"/>
    <property type="match status" value="1"/>
</dbReference>
<evidence type="ECO:0000256" key="9">
    <source>
        <dbReference type="SAM" id="Phobius"/>
    </source>
</evidence>
<protein>
    <submittedName>
        <fullName evidence="10">Peptide ABC transporter</fullName>
    </submittedName>
</protein>
<evidence type="ECO:0000256" key="5">
    <source>
        <dbReference type="ARBA" id="ARBA00022856"/>
    </source>
</evidence>
<dbReference type="PANTHER" id="PTHR23517">
    <property type="entry name" value="RESISTANCE PROTEIN MDTM, PUTATIVE-RELATED-RELATED"/>
    <property type="match status" value="1"/>
</dbReference>
<comment type="subcellular location">
    <subcellularLocation>
        <location evidence="1">Cell membrane</location>
        <topology evidence="1">Multi-pass membrane protein</topology>
    </subcellularLocation>
    <subcellularLocation>
        <location evidence="8">Membrane</location>
        <topology evidence="8">Multi-pass membrane protein</topology>
    </subcellularLocation>
</comment>
<dbReference type="SUPFAM" id="SSF103473">
    <property type="entry name" value="MFS general substrate transporter"/>
    <property type="match status" value="1"/>
</dbReference>
<feature type="transmembrane region" description="Helical" evidence="9">
    <location>
        <begin position="241"/>
        <end position="259"/>
    </location>
</feature>
<feature type="transmembrane region" description="Helical" evidence="9">
    <location>
        <begin position="286"/>
        <end position="303"/>
    </location>
</feature>